<evidence type="ECO:0000313" key="2">
    <source>
        <dbReference type="Proteomes" id="UP001596028"/>
    </source>
</evidence>
<dbReference type="RefSeq" id="WP_378098884.1">
    <property type="nucleotide sequence ID" value="NZ_JBHSEP010000013.1"/>
</dbReference>
<name>A0ABV9FDW2_9BACL</name>
<keyword evidence="2" id="KW-1185">Reference proteome</keyword>
<sequence length="103" mass="11638">MTDIRSAGSSQEGLRRRYGDRVGLLSEDGEERVYRLAAELAVGGRRYAVLQTEELERDDEIEVFRIVAAPDGEEQLESVADEDEWEQVAEAFDDLQFGSDEQP</sequence>
<dbReference type="InterPro" id="IPR009711">
    <property type="entry name" value="UPF0473"/>
</dbReference>
<evidence type="ECO:0000313" key="1">
    <source>
        <dbReference type="EMBL" id="MFC4600093.1"/>
    </source>
</evidence>
<organism evidence="1 2">
    <name type="scientific">Cohnella hongkongensis</name>
    <dbReference type="NCBI Taxonomy" id="178337"/>
    <lineage>
        <taxon>Bacteria</taxon>
        <taxon>Bacillati</taxon>
        <taxon>Bacillota</taxon>
        <taxon>Bacilli</taxon>
        <taxon>Bacillales</taxon>
        <taxon>Paenibacillaceae</taxon>
        <taxon>Cohnella</taxon>
    </lineage>
</organism>
<dbReference type="Pfam" id="PF06949">
    <property type="entry name" value="DUF1292"/>
    <property type="match status" value="1"/>
</dbReference>
<protein>
    <submittedName>
        <fullName evidence="1">DUF1292 domain-containing protein</fullName>
    </submittedName>
</protein>
<accession>A0ABV9FDW2</accession>
<dbReference type="EMBL" id="JBHSEP010000013">
    <property type="protein sequence ID" value="MFC4600093.1"/>
    <property type="molecule type" value="Genomic_DNA"/>
</dbReference>
<comment type="caution">
    <text evidence="1">The sequence shown here is derived from an EMBL/GenBank/DDBJ whole genome shotgun (WGS) entry which is preliminary data.</text>
</comment>
<proteinExistence type="predicted"/>
<reference evidence="2" key="1">
    <citation type="journal article" date="2019" name="Int. J. Syst. Evol. Microbiol.">
        <title>The Global Catalogue of Microorganisms (GCM) 10K type strain sequencing project: providing services to taxonomists for standard genome sequencing and annotation.</title>
        <authorList>
            <consortium name="The Broad Institute Genomics Platform"/>
            <consortium name="The Broad Institute Genome Sequencing Center for Infectious Disease"/>
            <person name="Wu L."/>
            <person name="Ma J."/>
        </authorList>
    </citation>
    <scope>NUCLEOTIDE SEQUENCE [LARGE SCALE GENOMIC DNA]</scope>
    <source>
        <strain evidence="2">CCUG 49571</strain>
    </source>
</reference>
<gene>
    <name evidence="1" type="ORF">ACFO3S_17740</name>
</gene>
<dbReference type="Proteomes" id="UP001596028">
    <property type="component" value="Unassembled WGS sequence"/>
</dbReference>